<dbReference type="RefSeq" id="WP_217962423.1">
    <property type="nucleotide sequence ID" value="NZ_JAHTBN010000001.1"/>
</dbReference>
<keyword evidence="2" id="KW-1185">Reference proteome</keyword>
<name>A0ABV8NVJ2_9BURK</name>
<sequence>MAAAHACVRRPTRGGALWLLHPVHLPAKACAALLAWLAYCGVPAASTLAPDLALSRIPRISWQPPQTIHGFGLPMTWRGMRSSLDLPQAARALAEHAGVFQQMLVFPQRVVLSGTYKTTHWVAELVAEGRGSAGVVSSLPVDVSGLRRALDTRDALRMDWMPPQAHLRASHESGEPGKRVRQQIYAAPWPPAELRARVEERLRTRGWLRAPVGDIPKPTRRETVRAWHKNGHGLLLTFVPLAGGSAVYVRLDADP</sequence>
<protein>
    <submittedName>
        <fullName evidence="1">Uncharacterized protein</fullName>
    </submittedName>
</protein>
<proteinExistence type="predicted"/>
<dbReference type="EMBL" id="JBHSBV010000001">
    <property type="protein sequence ID" value="MFC4199891.1"/>
    <property type="molecule type" value="Genomic_DNA"/>
</dbReference>
<organism evidence="1 2">
    <name type="scientific">Candidimonas humi</name>
    <dbReference type="NCBI Taxonomy" id="683355"/>
    <lineage>
        <taxon>Bacteria</taxon>
        <taxon>Pseudomonadati</taxon>
        <taxon>Pseudomonadota</taxon>
        <taxon>Betaproteobacteria</taxon>
        <taxon>Burkholderiales</taxon>
        <taxon>Alcaligenaceae</taxon>
        <taxon>Candidimonas</taxon>
    </lineage>
</organism>
<evidence type="ECO:0000313" key="1">
    <source>
        <dbReference type="EMBL" id="MFC4199891.1"/>
    </source>
</evidence>
<comment type="caution">
    <text evidence="1">The sequence shown here is derived from an EMBL/GenBank/DDBJ whole genome shotgun (WGS) entry which is preliminary data.</text>
</comment>
<reference evidence="2" key="1">
    <citation type="journal article" date="2019" name="Int. J. Syst. Evol. Microbiol.">
        <title>The Global Catalogue of Microorganisms (GCM) 10K type strain sequencing project: providing services to taxonomists for standard genome sequencing and annotation.</title>
        <authorList>
            <consortium name="The Broad Institute Genomics Platform"/>
            <consortium name="The Broad Institute Genome Sequencing Center for Infectious Disease"/>
            <person name="Wu L."/>
            <person name="Ma J."/>
        </authorList>
    </citation>
    <scope>NUCLEOTIDE SEQUENCE [LARGE SCALE GENOMIC DNA]</scope>
    <source>
        <strain evidence="2">LMG 24813</strain>
    </source>
</reference>
<gene>
    <name evidence="1" type="ORF">ACFOY1_02895</name>
</gene>
<evidence type="ECO:0000313" key="2">
    <source>
        <dbReference type="Proteomes" id="UP001595848"/>
    </source>
</evidence>
<accession>A0ABV8NVJ2</accession>
<dbReference type="Proteomes" id="UP001595848">
    <property type="component" value="Unassembled WGS sequence"/>
</dbReference>